<evidence type="ECO:0000256" key="3">
    <source>
        <dbReference type="ARBA" id="ARBA00022842"/>
    </source>
</evidence>
<proteinExistence type="predicted"/>
<dbReference type="InterPro" id="IPR023214">
    <property type="entry name" value="HAD_sf"/>
</dbReference>
<dbReference type="EMBL" id="LQQO01000061">
    <property type="protein sequence ID" value="KZE08739.1"/>
    <property type="molecule type" value="Genomic_DNA"/>
</dbReference>
<gene>
    <name evidence="4" type="ORF">AVT10_07390</name>
</gene>
<keyword evidence="2" id="KW-0378">Hydrolase</keyword>
<keyword evidence="1" id="KW-0479">Metal-binding</keyword>
<dbReference type="InterPro" id="IPR050582">
    <property type="entry name" value="HAD-like_SerB"/>
</dbReference>
<dbReference type="Proteomes" id="UP000076609">
    <property type="component" value="Unassembled WGS sequence"/>
</dbReference>
<protein>
    <recommendedName>
        <fullName evidence="6">Haloacid dehalogenase-like hydrolase</fullName>
    </recommendedName>
</protein>
<keyword evidence="5" id="KW-1185">Reference proteome</keyword>
<evidence type="ECO:0000256" key="1">
    <source>
        <dbReference type="ARBA" id="ARBA00022723"/>
    </source>
</evidence>
<dbReference type="RefSeq" id="WP_066693868.1">
    <property type="nucleotide sequence ID" value="NZ_CP117025.1"/>
</dbReference>
<sequence>MLLFALMFAAATPWPAPVQAELDRAVAAARPGDYAVFDADGTLWSSDIEEAGIAFFEQQGWLSVDRLPPELRPMPLDPGESLYGYYRRLCDFDAKLCLPWSAQVFAGQPLGVLKQRFDALLAHRGGIPVRYVRDGRQVDETIEAPRIYAAQRALIAALKARGVAVYIVSASQEEVVRMVASDPRYGLSIPPERVIGTTMLLRDAAGQISTARRDIAQGTAARPGYWSARAALTPMTTLWTPLPWQEGKVAAIMACIDPVRRPMLVAGDSGSDWAMLFHSGGVRLWMDHDAPTTRRLRAMRDARGGEGKDRWIDVDRRALAPVD</sequence>
<evidence type="ECO:0000256" key="2">
    <source>
        <dbReference type="ARBA" id="ARBA00022801"/>
    </source>
</evidence>
<evidence type="ECO:0008006" key="6">
    <source>
        <dbReference type="Google" id="ProtNLM"/>
    </source>
</evidence>
<dbReference type="SUPFAM" id="SSF56784">
    <property type="entry name" value="HAD-like"/>
    <property type="match status" value="1"/>
</dbReference>
<dbReference type="Gene3D" id="3.40.50.1000">
    <property type="entry name" value="HAD superfamily/HAD-like"/>
    <property type="match status" value="1"/>
</dbReference>
<evidence type="ECO:0000313" key="4">
    <source>
        <dbReference type="EMBL" id="KZE08739.1"/>
    </source>
</evidence>
<organism evidence="4 5">
    <name type="scientific">Sphingomonas hankookensis</name>
    <dbReference type="NCBI Taxonomy" id="563996"/>
    <lineage>
        <taxon>Bacteria</taxon>
        <taxon>Pseudomonadati</taxon>
        <taxon>Pseudomonadota</taxon>
        <taxon>Alphaproteobacteria</taxon>
        <taxon>Sphingomonadales</taxon>
        <taxon>Sphingomonadaceae</taxon>
        <taxon>Sphingomonas</taxon>
    </lineage>
</organism>
<reference evidence="5" key="1">
    <citation type="submission" date="2016-01" db="EMBL/GenBank/DDBJ databases">
        <title>Draft genome of Chromobacterium sp. F49.</title>
        <authorList>
            <person name="Hong K.W."/>
        </authorList>
    </citation>
    <scope>NUCLEOTIDE SEQUENCE [LARGE SCALE GENOMIC DNA]</scope>
    <source>
        <strain evidence="5">CN3</strain>
    </source>
</reference>
<evidence type="ECO:0000313" key="5">
    <source>
        <dbReference type="Proteomes" id="UP000076609"/>
    </source>
</evidence>
<dbReference type="PANTHER" id="PTHR43344:SF13">
    <property type="entry name" value="PHOSPHATASE RV3661-RELATED"/>
    <property type="match status" value="1"/>
</dbReference>
<dbReference type="Gene3D" id="1.20.1440.310">
    <property type="match status" value="1"/>
</dbReference>
<dbReference type="Pfam" id="PF12710">
    <property type="entry name" value="HAD"/>
    <property type="match status" value="1"/>
</dbReference>
<name>A0ABR5Y9F1_9SPHN</name>
<keyword evidence="3" id="KW-0460">Magnesium</keyword>
<dbReference type="InterPro" id="IPR036412">
    <property type="entry name" value="HAD-like_sf"/>
</dbReference>
<comment type="caution">
    <text evidence="4">The sequence shown here is derived from an EMBL/GenBank/DDBJ whole genome shotgun (WGS) entry which is preliminary data.</text>
</comment>
<accession>A0ABR5Y9F1</accession>
<dbReference type="PANTHER" id="PTHR43344">
    <property type="entry name" value="PHOSPHOSERINE PHOSPHATASE"/>
    <property type="match status" value="1"/>
</dbReference>